<comment type="caution">
    <text evidence="1">The sequence shown here is derived from an EMBL/GenBank/DDBJ whole genome shotgun (WGS) entry which is preliminary data.</text>
</comment>
<dbReference type="GO" id="GO:0016740">
    <property type="term" value="F:transferase activity"/>
    <property type="evidence" value="ECO:0007669"/>
    <property type="project" value="UniProtKB-KW"/>
</dbReference>
<keyword evidence="2" id="KW-1185">Reference proteome</keyword>
<name>A0A5A7R7H8_STRAF</name>
<keyword evidence="1" id="KW-0808">Transferase</keyword>
<reference evidence="2" key="1">
    <citation type="journal article" date="2019" name="Curr. Biol.">
        <title>Genome Sequence of Striga asiatica Provides Insight into the Evolution of Plant Parasitism.</title>
        <authorList>
            <person name="Yoshida S."/>
            <person name="Kim S."/>
            <person name="Wafula E.K."/>
            <person name="Tanskanen J."/>
            <person name="Kim Y.M."/>
            <person name="Honaas L."/>
            <person name="Yang Z."/>
            <person name="Spallek T."/>
            <person name="Conn C.E."/>
            <person name="Ichihashi Y."/>
            <person name="Cheong K."/>
            <person name="Cui S."/>
            <person name="Der J.P."/>
            <person name="Gundlach H."/>
            <person name="Jiao Y."/>
            <person name="Hori C."/>
            <person name="Ishida J.K."/>
            <person name="Kasahara H."/>
            <person name="Kiba T."/>
            <person name="Kim M.S."/>
            <person name="Koo N."/>
            <person name="Laohavisit A."/>
            <person name="Lee Y.H."/>
            <person name="Lumba S."/>
            <person name="McCourt P."/>
            <person name="Mortimer J.C."/>
            <person name="Mutuku J.M."/>
            <person name="Nomura T."/>
            <person name="Sasaki-Sekimoto Y."/>
            <person name="Seto Y."/>
            <person name="Wang Y."/>
            <person name="Wakatake T."/>
            <person name="Sakakibara H."/>
            <person name="Demura T."/>
            <person name="Yamaguchi S."/>
            <person name="Yoneyama K."/>
            <person name="Manabe R.I."/>
            <person name="Nelson D.C."/>
            <person name="Schulman A.H."/>
            <person name="Timko M.P."/>
            <person name="dePamphilis C.W."/>
            <person name="Choi D."/>
            <person name="Shirasu K."/>
        </authorList>
    </citation>
    <scope>NUCLEOTIDE SEQUENCE [LARGE SCALE GENOMIC DNA]</scope>
    <source>
        <strain evidence="2">cv. UVA1</strain>
    </source>
</reference>
<dbReference type="AlphaFoldDB" id="A0A5A7R7H8"/>
<gene>
    <name evidence="1" type="ORF">STAS_30966</name>
</gene>
<accession>A0A5A7R7H8</accession>
<proteinExistence type="predicted"/>
<sequence length="105" mass="11169">MWNDEDFVPDPDDGALLEALRVISSSSRPGLDSSTSSTHVSPLSILATADIVGRFLGLSWVHNSPIFTNLKASSVLKSPLSDLSIKSIGLASNCILRSQITTAKE</sequence>
<evidence type="ECO:0000313" key="1">
    <source>
        <dbReference type="EMBL" id="GER53459.1"/>
    </source>
</evidence>
<dbReference type="Proteomes" id="UP000325081">
    <property type="component" value="Unassembled WGS sequence"/>
</dbReference>
<organism evidence="1 2">
    <name type="scientific">Striga asiatica</name>
    <name type="common">Asiatic witchweed</name>
    <name type="synonym">Buchnera asiatica</name>
    <dbReference type="NCBI Taxonomy" id="4170"/>
    <lineage>
        <taxon>Eukaryota</taxon>
        <taxon>Viridiplantae</taxon>
        <taxon>Streptophyta</taxon>
        <taxon>Embryophyta</taxon>
        <taxon>Tracheophyta</taxon>
        <taxon>Spermatophyta</taxon>
        <taxon>Magnoliopsida</taxon>
        <taxon>eudicotyledons</taxon>
        <taxon>Gunneridae</taxon>
        <taxon>Pentapetalae</taxon>
        <taxon>asterids</taxon>
        <taxon>lamiids</taxon>
        <taxon>Lamiales</taxon>
        <taxon>Orobanchaceae</taxon>
        <taxon>Buchnereae</taxon>
        <taxon>Striga</taxon>
    </lineage>
</organism>
<dbReference type="EMBL" id="BKCP01010515">
    <property type="protein sequence ID" value="GER53459.1"/>
    <property type="molecule type" value="Genomic_DNA"/>
</dbReference>
<protein>
    <submittedName>
        <fullName evidence="1">Polypeptide N-acetylgalactosaminyltransferase 2</fullName>
    </submittedName>
</protein>
<evidence type="ECO:0000313" key="2">
    <source>
        <dbReference type="Proteomes" id="UP000325081"/>
    </source>
</evidence>